<organism evidence="1 2">
    <name type="scientific">Candidatus Cryptobacteroides avicola</name>
    <dbReference type="NCBI Taxonomy" id="2840757"/>
    <lineage>
        <taxon>Bacteria</taxon>
        <taxon>Pseudomonadati</taxon>
        <taxon>Bacteroidota</taxon>
        <taxon>Bacteroidia</taxon>
        <taxon>Bacteroidales</taxon>
        <taxon>Candidatus Cryptobacteroides</taxon>
    </lineage>
</organism>
<sequence>MKESTKERWDSIPSEMGDAIMRCAEAYKAIRAIDVQEGCGQKELLAHAAADTLVYALGLAFPDGGSGSCEQGCILFADILGWLGCGDVAEYLDDGGLAWTE</sequence>
<protein>
    <submittedName>
        <fullName evidence="1">Uncharacterized protein</fullName>
    </submittedName>
</protein>
<name>A0A940DTR4_9BACT</name>
<comment type="caution">
    <text evidence="1">The sequence shown here is derived from an EMBL/GenBank/DDBJ whole genome shotgun (WGS) entry which is preliminary data.</text>
</comment>
<dbReference type="EMBL" id="JADILV010000061">
    <property type="protein sequence ID" value="MBO8484234.1"/>
    <property type="molecule type" value="Genomic_DNA"/>
</dbReference>
<evidence type="ECO:0000313" key="2">
    <source>
        <dbReference type="Proteomes" id="UP000725002"/>
    </source>
</evidence>
<dbReference type="Proteomes" id="UP000725002">
    <property type="component" value="Unassembled WGS sequence"/>
</dbReference>
<reference evidence="1" key="2">
    <citation type="journal article" date="2021" name="PeerJ">
        <title>Extensive microbial diversity within the chicken gut microbiome revealed by metagenomics and culture.</title>
        <authorList>
            <person name="Gilroy R."/>
            <person name="Ravi A."/>
            <person name="Getino M."/>
            <person name="Pursley I."/>
            <person name="Horton D.L."/>
            <person name="Alikhan N.F."/>
            <person name="Baker D."/>
            <person name="Gharbi K."/>
            <person name="Hall N."/>
            <person name="Watson M."/>
            <person name="Adriaenssens E.M."/>
            <person name="Foster-Nyarko E."/>
            <person name="Jarju S."/>
            <person name="Secka A."/>
            <person name="Antonio M."/>
            <person name="Oren A."/>
            <person name="Chaudhuri R.R."/>
            <person name="La Ragione R."/>
            <person name="Hildebrand F."/>
            <person name="Pallen M.J."/>
        </authorList>
    </citation>
    <scope>NUCLEOTIDE SEQUENCE</scope>
    <source>
        <strain evidence="1">G3-8215</strain>
    </source>
</reference>
<evidence type="ECO:0000313" key="1">
    <source>
        <dbReference type="EMBL" id="MBO8484234.1"/>
    </source>
</evidence>
<dbReference type="AlphaFoldDB" id="A0A940DTR4"/>
<proteinExistence type="predicted"/>
<accession>A0A940DTR4</accession>
<gene>
    <name evidence="1" type="ORF">IAB75_09005</name>
</gene>
<reference evidence="1" key="1">
    <citation type="submission" date="2020-10" db="EMBL/GenBank/DDBJ databases">
        <authorList>
            <person name="Gilroy R."/>
        </authorList>
    </citation>
    <scope>NUCLEOTIDE SEQUENCE</scope>
    <source>
        <strain evidence="1">G3-8215</strain>
    </source>
</reference>